<reference evidence="12 13" key="1">
    <citation type="submission" date="2019-09" db="EMBL/GenBank/DDBJ databases">
        <authorList>
            <person name="Brejova B."/>
        </authorList>
    </citation>
    <scope>NUCLEOTIDE SEQUENCE [LARGE SCALE GENOMIC DNA]</scope>
</reference>
<feature type="region of interest" description="Disordered" evidence="10">
    <location>
        <begin position="467"/>
        <end position="499"/>
    </location>
</feature>
<dbReference type="InterPro" id="IPR031468">
    <property type="entry name" value="SMP_LBD"/>
</dbReference>
<keyword evidence="4" id="KW-0812">Transmembrane</keyword>
<dbReference type="PROSITE" id="PS51847">
    <property type="entry name" value="SMP"/>
    <property type="match status" value="1"/>
</dbReference>
<keyword evidence="13" id="KW-1185">Reference proteome</keyword>
<evidence type="ECO:0000256" key="6">
    <source>
        <dbReference type="ARBA" id="ARBA00023055"/>
    </source>
</evidence>
<keyword evidence="9" id="KW-0472">Membrane</keyword>
<evidence type="ECO:0000256" key="8">
    <source>
        <dbReference type="ARBA" id="ARBA00023128"/>
    </source>
</evidence>
<evidence type="ECO:0000256" key="5">
    <source>
        <dbReference type="ARBA" id="ARBA00022787"/>
    </source>
</evidence>
<feature type="compositionally biased region" description="Low complexity" evidence="10">
    <location>
        <begin position="113"/>
        <end position="132"/>
    </location>
</feature>
<dbReference type="PANTHER" id="PTHR28185">
    <property type="entry name" value="MITOCHONDRIAL DISTRIBUTION AND MORPHOLOGY PROTEIN 34"/>
    <property type="match status" value="1"/>
</dbReference>
<evidence type="ECO:0000313" key="13">
    <source>
        <dbReference type="Proteomes" id="UP000398389"/>
    </source>
</evidence>
<evidence type="ECO:0000256" key="9">
    <source>
        <dbReference type="ARBA" id="ARBA00023136"/>
    </source>
</evidence>
<keyword evidence="7" id="KW-0446">Lipid-binding</keyword>
<dbReference type="GeneID" id="43584407"/>
<dbReference type="RefSeq" id="XP_031856198.1">
    <property type="nucleotide sequence ID" value="XM_032000307.1"/>
</dbReference>
<sequence>MSFTFSWNPSLVDNSNFAQIKAAIDTALAKGPSPEGVAGPVVLQRLYLGDTPPSIHIQAVEDVASDRVKAVFAMQYAGNASIALRTCVQANLLRGAMLGEDEQQDQQLRSKFNCSNNNDADSNNNSSSSNSGSVGVGVDDYYLSHLQPSLALALPHVLGALTPLALPLEFTIHDLRLSGTVSLVVTKNKGAVMVFDSDPLQSLELSSSLDDFPSVSAQLKREVEIEIREVLRDTIPQIVYQITAANSPTTTKEIPIPPVADPKHVPPPIFDFPFLATSALSKIKTLAQTNATLAALSTPSPFNDKKSIRPDRLSISTPIPSFELFSDPISTTNTPPLIIDFDTLSDTTGLSDADSDVSTSLASLLPPPSEPVSPRPRARRVINLRNVLQSPSSSPHLLRPSNKPSSAKSKSASVSPTRTRPHIDQFRLAPDHPTMISPANRPKRNAGPRRVVSSSMNNSMGIIVTPNGLGSAMGTKTGGVVGGPTPSSEPTHYFLTQQR</sequence>
<name>A0A5E8C5S4_9ASCO</name>
<dbReference type="GO" id="GO:0015914">
    <property type="term" value="P:phospholipid transport"/>
    <property type="evidence" value="ECO:0007669"/>
    <property type="project" value="TreeGrafter"/>
</dbReference>
<gene>
    <name evidence="12" type="ORF">SAPINGB_P005593</name>
</gene>
<dbReference type="GO" id="GO:0032865">
    <property type="term" value="C:ERMES complex"/>
    <property type="evidence" value="ECO:0007669"/>
    <property type="project" value="InterPro"/>
</dbReference>
<keyword evidence="6" id="KW-0445">Lipid transport</keyword>
<evidence type="ECO:0000256" key="2">
    <source>
        <dbReference type="ARBA" id="ARBA00022448"/>
    </source>
</evidence>
<accession>A0A5E8C5S4</accession>
<evidence type="ECO:0000256" key="4">
    <source>
        <dbReference type="ARBA" id="ARBA00022692"/>
    </source>
</evidence>
<dbReference type="Proteomes" id="UP000398389">
    <property type="component" value="Unassembled WGS sequence"/>
</dbReference>
<dbReference type="AlphaFoldDB" id="A0A5E8C5S4"/>
<keyword evidence="2" id="KW-0813">Transport</keyword>
<dbReference type="GO" id="GO:1990456">
    <property type="term" value="P:mitochondrion-endoplasmic reticulum membrane tethering"/>
    <property type="evidence" value="ECO:0007669"/>
    <property type="project" value="TreeGrafter"/>
</dbReference>
<dbReference type="EMBL" id="CABVLU010000004">
    <property type="protein sequence ID" value="VVT57218.1"/>
    <property type="molecule type" value="Genomic_DNA"/>
</dbReference>
<keyword evidence="5" id="KW-1000">Mitochondrion outer membrane</keyword>
<dbReference type="GO" id="GO:0007005">
    <property type="term" value="P:mitochondrion organization"/>
    <property type="evidence" value="ECO:0007669"/>
    <property type="project" value="InterPro"/>
</dbReference>
<dbReference type="InterPro" id="IPR027536">
    <property type="entry name" value="MDM34"/>
</dbReference>
<evidence type="ECO:0000256" key="3">
    <source>
        <dbReference type="ARBA" id="ARBA00022452"/>
    </source>
</evidence>
<evidence type="ECO:0000259" key="11">
    <source>
        <dbReference type="PROSITE" id="PS51847"/>
    </source>
</evidence>
<feature type="domain" description="SMP-LTD" evidence="11">
    <location>
        <begin position="1"/>
        <end position="244"/>
    </location>
</feature>
<evidence type="ECO:0000256" key="7">
    <source>
        <dbReference type="ARBA" id="ARBA00023121"/>
    </source>
</evidence>
<dbReference type="GO" id="GO:0008289">
    <property type="term" value="F:lipid binding"/>
    <property type="evidence" value="ECO:0007669"/>
    <property type="project" value="UniProtKB-KW"/>
</dbReference>
<keyword evidence="8" id="KW-0496">Mitochondrion</keyword>
<dbReference type="Pfam" id="PF26545">
    <property type="entry name" value="Mdm34_N"/>
    <property type="match status" value="2"/>
</dbReference>
<evidence type="ECO:0000313" key="12">
    <source>
        <dbReference type="EMBL" id="VVT57218.1"/>
    </source>
</evidence>
<evidence type="ECO:0000256" key="1">
    <source>
        <dbReference type="ARBA" id="ARBA00004370"/>
    </source>
</evidence>
<protein>
    <recommendedName>
        <fullName evidence="11">SMP-LTD domain-containing protein</fullName>
    </recommendedName>
</protein>
<dbReference type="PANTHER" id="PTHR28185:SF1">
    <property type="entry name" value="MITOCHONDRIAL DISTRIBUTION AND MORPHOLOGY PROTEIN 34"/>
    <property type="match status" value="1"/>
</dbReference>
<keyword evidence="3" id="KW-1134">Transmembrane beta strand</keyword>
<organism evidence="12 13">
    <name type="scientific">Magnusiomyces paraingens</name>
    <dbReference type="NCBI Taxonomy" id="2606893"/>
    <lineage>
        <taxon>Eukaryota</taxon>
        <taxon>Fungi</taxon>
        <taxon>Dikarya</taxon>
        <taxon>Ascomycota</taxon>
        <taxon>Saccharomycotina</taxon>
        <taxon>Dipodascomycetes</taxon>
        <taxon>Dipodascales</taxon>
        <taxon>Dipodascaceae</taxon>
        <taxon>Magnusiomyces</taxon>
    </lineage>
</organism>
<comment type="subcellular location">
    <subcellularLocation>
        <location evidence="1">Membrane</location>
    </subcellularLocation>
</comment>
<feature type="compositionally biased region" description="Low complexity" evidence="10">
    <location>
        <begin position="388"/>
        <end position="416"/>
    </location>
</feature>
<proteinExistence type="predicted"/>
<dbReference type="InterPro" id="IPR058825">
    <property type="entry name" value="MDM34_N"/>
</dbReference>
<evidence type="ECO:0000256" key="10">
    <source>
        <dbReference type="SAM" id="MobiDB-lite"/>
    </source>
</evidence>
<feature type="region of interest" description="Disordered" evidence="10">
    <location>
        <begin position="350"/>
        <end position="452"/>
    </location>
</feature>
<feature type="region of interest" description="Disordered" evidence="10">
    <location>
        <begin position="112"/>
        <end position="132"/>
    </location>
</feature>
<dbReference type="CDD" id="cd21673">
    <property type="entry name" value="SMP_Mdm34"/>
    <property type="match status" value="1"/>
</dbReference>
<feature type="compositionally biased region" description="Pro residues" evidence="10">
    <location>
        <begin position="365"/>
        <end position="374"/>
    </location>
</feature>